<keyword evidence="3" id="KW-1185">Reference proteome</keyword>
<dbReference type="Proteomes" id="UP001152562">
    <property type="component" value="Unassembled WGS sequence"/>
</dbReference>
<organism evidence="2 3">
    <name type="scientific">Pieris brassicae</name>
    <name type="common">White butterfly</name>
    <name type="synonym">Large white butterfly</name>
    <dbReference type="NCBI Taxonomy" id="7116"/>
    <lineage>
        <taxon>Eukaryota</taxon>
        <taxon>Metazoa</taxon>
        <taxon>Ecdysozoa</taxon>
        <taxon>Arthropoda</taxon>
        <taxon>Hexapoda</taxon>
        <taxon>Insecta</taxon>
        <taxon>Pterygota</taxon>
        <taxon>Neoptera</taxon>
        <taxon>Endopterygota</taxon>
        <taxon>Lepidoptera</taxon>
        <taxon>Glossata</taxon>
        <taxon>Ditrysia</taxon>
        <taxon>Papilionoidea</taxon>
        <taxon>Pieridae</taxon>
        <taxon>Pierinae</taxon>
        <taxon>Pieris</taxon>
    </lineage>
</organism>
<protein>
    <submittedName>
        <fullName evidence="2">Uncharacterized protein</fullName>
    </submittedName>
</protein>
<comment type="caution">
    <text evidence="2">The sequence shown here is derived from an EMBL/GenBank/DDBJ whole genome shotgun (WGS) entry which is preliminary data.</text>
</comment>
<gene>
    <name evidence="2" type="ORF">PIBRA_LOCUS11707</name>
</gene>
<dbReference type="EMBL" id="CALOZG010000042">
    <property type="protein sequence ID" value="CAH4035669.1"/>
    <property type="molecule type" value="Genomic_DNA"/>
</dbReference>
<feature type="region of interest" description="Disordered" evidence="1">
    <location>
        <begin position="96"/>
        <end position="116"/>
    </location>
</feature>
<sequence length="116" mass="12940">MANSVVKQRFHLTGGTAMTYTFTDGGHLVDRRGRARADTYPKNWHTPIITAPLHENYFLIKYKKRIVYGIIGLRALCNNEVTVRAGARRVRGAQVNDVPRLGPSSPLVEPVPEQVA</sequence>
<name>A0A9P0TUI5_PIEBR</name>
<accession>A0A9P0TUI5</accession>
<evidence type="ECO:0000256" key="1">
    <source>
        <dbReference type="SAM" id="MobiDB-lite"/>
    </source>
</evidence>
<evidence type="ECO:0000313" key="2">
    <source>
        <dbReference type="EMBL" id="CAH4035669.1"/>
    </source>
</evidence>
<proteinExistence type="predicted"/>
<dbReference type="AlphaFoldDB" id="A0A9P0TUI5"/>
<reference evidence="2" key="1">
    <citation type="submission" date="2022-05" db="EMBL/GenBank/DDBJ databases">
        <authorList>
            <person name="Okamura Y."/>
        </authorList>
    </citation>
    <scope>NUCLEOTIDE SEQUENCE</scope>
</reference>
<evidence type="ECO:0000313" key="3">
    <source>
        <dbReference type="Proteomes" id="UP001152562"/>
    </source>
</evidence>